<evidence type="ECO:0000313" key="1">
    <source>
        <dbReference type="EMBL" id="PNX62900.1"/>
    </source>
</evidence>
<organism evidence="1 2">
    <name type="scientific">Trifolium pratense</name>
    <name type="common">Red clover</name>
    <dbReference type="NCBI Taxonomy" id="57577"/>
    <lineage>
        <taxon>Eukaryota</taxon>
        <taxon>Viridiplantae</taxon>
        <taxon>Streptophyta</taxon>
        <taxon>Embryophyta</taxon>
        <taxon>Tracheophyta</taxon>
        <taxon>Spermatophyta</taxon>
        <taxon>Magnoliopsida</taxon>
        <taxon>eudicotyledons</taxon>
        <taxon>Gunneridae</taxon>
        <taxon>Pentapetalae</taxon>
        <taxon>rosids</taxon>
        <taxon>fabids</taxon>
        <taxon>Fabales</taxon>
        <taxon>Fabaceae</taxon>
        <taxon>Papilionoideae</taxon>
        <taxon>50 kb inversion clade</taxon>
        <taxon>NPAAA clade</taxon>
        <taxon>Hologalegina</taxon>
        <taxon>IRL clade</taxon>
        <taxon>Trifolieae</taxon>
        <taxon>Trifolium</taxon>
    </lineage>
</organism>
<evidence type="ECO:0000313" key="2">
    <source>
        <dbReference type="Proteomes" id="UP000236291"/>
    </source>
</evidence>
<comment type="caution">
    <text evidence="1">The sequence shown here is derived from an EMBL/GenBank/DDBJ whole genome shotgun (WGS) entry which is preliminary data.</text>
</comment>
<sequence length="114" mass="13919">MEGVRWRETNGDRRMKRDGWRELDEERRMERVGWRDADGERSEMDGERWMERNRWREELREIALAFQDNTIEDKANKSKLTIVYDSYVNMVQLINNFTKKGMTSHCYRIAYTFG</sequence>
<reference evidence="1 2" key="2">
    <citation type="journal article" date="2017" name="Front. Plant Sci.">
        <title>Gene Classification and Mining of Molecular Markers Useful in Red Clover (Trifolium pratense) Breeding.</title>
        <authorList>
            <person name="Istvanek J."/>
            <person name="Dluhosova J."/>
            <person name="Dluhos P."/>
            <person name="Patkova L."/>
            <person name="Nedelnik J."/>
            <person name="Repkova J."/>
        </authorList>
    </citation>
    <scope>NUCLEOTIDE SEQUENCE [LARGE SCALE GENOMIC DNA]</scope>
    <source>
        <strain evidence="2">cv. Tatra</strain>
        <tissue evidence="1">Young leaves</tissue>
    </source>
</reference>
<reference evidence="1 2" key="1">
    <citation type="journal article" date="2014" name="Am. J. Bot.">
        <title>Genome assembly and annotation for red clover (Trifolium pratense; Fabaceae).</title>
        <authorList>
            <person name="Istvanek J."/>
            <person name="Jaros M."/>
            <person name="Krenek A."/>
            <person name="Repkova J."/>
        </authorList>
    </citation>
    <scope>NUCLEOTIDE SEQUENCE [LARGE SCALE GENOMIC DNA]</scope>
    <source>
        <strain evidence="2">cv. Tatra</strain>
        <tissue evidence="1">Young leaves</tissue>
    </source>
</reference>
<gene>
    <name evidence="1" type="ORF">L195_g053230</name>
</gene>
<feature type="non-terminal residue" evidence="1">
    <location>
        <position position="114"/>
    </location>
</feature>
<proteinExistence type="predicted"/>
<dbReference type="EMBL" id="ASHM01088905">
    <property type="protein sequence ID" value="PNX62900.1"/>
    <property type="molecule type" value="Genomic_DNA"/>
</dbReference>
<dbReference type="AlphaFoldDB" id="A0A2K3K9D2"/>
<name>A0A2K3K9D2_TRIPR</name>
<dbReference type="Proteomes" id="UP000236291">
    <property type="component" value="Unassembled WGS sequence"/>
</dbReference>
<accession>A0A2K3K9D2</accession>
<protein>
    <submittedName>
        <fullName evidence="1">Uncharacterized protein</fullName>
    </submittedName>
</protein>